<dbReference type="PANTHER" id="PTHR38767">
    <property type="entry name" value="DNA POLYMERASE III SUBUNIT CHI"/>
    <property type="match status" value="1"/>
</dbReference>
<evidence type="ECO:0000313" key="1">
    <source>
        <dbReference type="EMBL" id="GGX51400.1"/>
    </source>
</evidence>
<evidence type="ECO:0000313" key="2">
    <source>
        <dbReference type="Proteomes" id="UP000653343"/>
    </source>
</evidence>
<name>A0ABQ2Y1G1_9BURK</name>
<dbReference type="RefSeq" id="WP_189358422.1">
    <property type="nucleotide sequence ID" value="NZ_BMYU01000010.1"/>
</dbReference>
<dbReference type="PANTHER" id="PTHR38767:SF1">
    <property type="entry name" value="DNA POLYMERASE III SUBUNIT CHI"/>
    <property type="match status" value="1"/>
</dbReference>
<dbReference type="Proteomes" id="UP000653343">
    <property type="component" value="Unassembled WGS sequence"/>
</dbReference>
<dbReference type="Pfam" id="PF04364">
    <property type="entry name" value="DNA_pol3_chi"/>
    <property type="match status" value="1"/>
</dbReference>
<comment type="caution">
    <text evidence="1">The sequence shown here is derived from an EMBL/GenBank/DDBJ whole genome shotgun (WGS) entry which is preliminary data.</text>
</comment>
<dbReference type="SUPFAM" id="SSF102400">
    <property type="entry name" value="DNA polymerase III chi subunit"/>
    <property type="match status" value="1"/>
</dbReference>
<dbReference type="InterPro" id="IPR007459">
    <property type="entry name" value="DNA_pol3_chi"/>
</dbReference>
<gene>
    <name evidence="1" type="ORF">GCM10010946_32690</name>
</gene>
<reference evidence="2" key="1">
    <citation type="journal article" date="2019" name="Int. J. Syst. Evol. Microbiol.">
        <title>The Global Catalogue of Microorganisms (GCM) 10K type strain sequencing project: providing services to taxonomists for standard genome sequencing and annotation.</title>
        <authorList>
            <consortium name="The Broad Institute Genomics Platform"/>
            <consortium name="The Broad Institute Genome Sequencing Center for Infectious Disease"/>
            <person name="Wu L."/>
            <person name="Ma J."/>
        </authorList>
    </citation>
    <scope>NUCLEOTIDE SEQUENCE [LARGE SCALE GENOMIC DNA]</scope>
    <source>
        <strain evidence="2">KCTC 23917</strain>
    </source>
</reference>
<proteinExistence type="predicted"/>
<sequence>MRIDFHSNVADRLSYCCRLIRKAYQTNCHVTVFHPDSRQLRVLDEALWTISEQEFIAHAGAESPQAKHSSVLLTAAEPFPVQTDKTRILLNLSQHTPQQFALFERMIEIVSRTEDDIQAGRQRYRSYQQSGHELHHFQANA</sequence>
<accession>A0ABQ2Y1G1</accession>
<dbReference type="InterPro" id="IPR036768">
    <property type="entry name" value="PolIII_chi_sf"/>
</dbReference>
<organism evidence="1 2">
    <name type="scientific">Undibacterium squillarum</name>
    <dbReference type="NCBI Taxonomy" id="1131567"/>
    <lineage>
        <taxon>Bacteria</taxon>
        <taxon>Pseudomonadati</taxon>
        <taxon>Pseudomonadota</taxon>
        <taxon>Betaproteobacteria</taxon>
        <taxon>Burkholderiales</taxon>
        <taxon>Oxalobacteraceae</taxon>
        <taxon>Undibacterium</taxon>
    </lineage>
</organism>
<dbReference type="EMBL" id="BMYU01000010">
    <property type="protein sequence ID" value="GGX51400.1"/>
    <property type="molecule type" value="Genomic_DNA"/>
</dbReference>
<dbReference type="Gene3D" id="3.40.50.10110">
    <property type="entry name" value="DNA polymerase III subunit chi"/>
    <property type="match status" value="1"/>
</dbReference>
<keyword evidence="2" id="KW-1185">Reference proteome</keyword>
<protein>
    <submittedName>
        <fullName evidence="1">DNA polymerase III subunit chi</fullName>
    </submittedName>
</protein>